<dbReference type="PANTHER" id="PTHR23504">
    <property type="entry name" value="MAJOR FACILITATOR SUPERFAMILY DOMAIN-CONTAINING PROTEIN 10"/>
    <property type="match status" value="1"/>
</dbReference>
<keyword evidence="9" id="KW-1185">Reference proteome</keyword>
<sequence length="300" mass="32897">MPNHVQVVQDELTPLLQNNNNSQPCSLNERNSRFSENTEQNGVKTVKSIDPTPLPLPVLGVILLMATTPFTFHIIFPFVNQMILEVGIVDNPEEVGFYSGIVESTFAFLSLVTADIVGRKPIILLGTFLMGISTASFGMSKSLFAMILTRCIGGAVGGVWVAAKTAVAEYTDSTNQVKAFQYLKVTVRLPFGFWIENPFALPCFFAAATATVSVVFGYFFLDETIRSKRRKSIGIQQEETGMNVDASWGTSLKEILTPQIVALLLNNAMLGTGANRGSNRLTNVGQRFSTYWSNALLSEY</sequence>
<comment type="subcellular location">
    <subcellularLocation>
        <location evidence="1">Membrane</location>
        <topology evidence="1">Multi-pass membrane protein</topology>
    </subcellularLocation>
</comment>
<evidence type="ECO:0000256" key="7">
    <source>
        <dbReference type="SAM" id="Phobius"/>
    </source>
</evidence>
<evidence type="ECO:0000256" key="2">
    <source>
        <dbReference type="ARBA" id="ARBA00022448"/>
    </source>
</evidence>
<dbReference type="Pfam" id="PF00083">
    <property type="entry name" value="Sugar_tr"/>
    <property type="match status" value="1"/>
</dbReference>
<dbReference type="InterPro" id="IPR005828">
    <property type="entry name" value="MFS_sugar_transport-like"/>
</dbReference>
<accession>A0AAV5A5Q0</accession>
<gene>
    <name evidence="8" type="ORF">Clacol_003198</name>
</gene>
<keyword evidence="4 7" id="KW-1133">Transmembrane helix</keyword>
<keyword evidence="5 7" id="KW-0472">Membrane</keyword>
<evidence type="ECO:0000256" key="6">
    <source>
        <dbReference type="SAM" id="MobiDB-lite"/>
    </source>
</evidence>
<dbReference type="AlphaFoldDB" id="A0AAV5A5Q0"/>
<organism evidence="8 9">
    <name type="scientific">Clathrus columnatus</name>
    <dbReference type="NCBI Taxonomy" id="1419009"/>
    <lineage>
        <taxon>Eukaryota</taxon>
        <taxon>Fungi</taxon>
        <taxon>Dikarya</taxon>
        <taxon>Basidiomycota</taxon>
        <taxon>Agaricomycotina</taxon>
        <taxon>Agaricomycetes</taxon>
        <taxon>Phallomycetidae</taxon>
        <taxon>Phallales</taxon>
        <taxon>Clathraceae</taxon>
        <taxon>Clathrus</taxon>
    </lineage>
</organism>
<protein>
    <recommendedName>
        <fullName evidence="10">Major facilitator superfamily (MFS) profile domain-containing protein</fullName>
    </recommendedName>
</protein>
<feature type="transmembrane region" description="Helical" evidence="7">
    <location>
        <begin position="54"/>
        <end position="75"/>
    </location>
</feature>
<evidence type="ECO:0000256" key="4">
    <source>
        <dbReference type="ARBA" id="ARBA00022989"/>
    </source>
</evidence>
<keyword evidence="2" id="KW-0813">Transport</keyword>
<feature type="transmembrane region" description="Helical" evidence="7">
    <location>
        <begin position="95"/>
        <end position="114"/>
    </location>
</feature>
<proteinExistence type="predicted"/>
<dbReference type="GO" id="GO:0022857">
    <property type="term" value="F:transmembrane transporter activity"/>
    <property type="evidence" value="ECO:0007669"/>
    <property type="project" value="InterPro"/>
</dbReference>
<dbReference type="InterPro" id="IPR036259">
    <property type="entry name" value="MFS_trans_sf"/>
</dbReference>
<dbReference type="SUPFAM" id="SSF103473">
    <property type="entry name" value="MFS general substrate transporter"/>
    <property type="match status" value="1"/>
</dbReference>
<feature type="transmembrane region" description="Helical" evidence="7">
    <location>
        <begin position="121"/>
        <end position="139"/>
    </location>
</feature>
<dbReference type="EMBL" id="BPWL01000003">
    <property type="protein sequence ID" value="GJJ08977.1"/>
    <property type="molecule type" value="Genomic_DNA"/>
</dbReference>
<evidence type="ECO:0000256" key="5">
    <source>
        <dbReference type="ARBA" id="ARBA00023136"/>
    </source>
</evidence>
<keyword evidence="3 7" id="KW-0812">Transmembrane</keyword>
<name>A0AAV5A5Q0_9AGAM</name>
<feature type="transmembrane region" description="Helical" evidence="7">
    <location>
        <begin position="199"/>
        <end position="221"/>
    </location>
</feature>
<dbReference type="Proteomes" id="UP001050691">
    <property type="component" value="Unassembled WGS sequence"/>
</dbReference>
<dbReference type="Gene3D" id="1.20.1250.20">
    <property type="entry name" value="MFS general substrate transporter like domains"/>
    <property type="match status" value="1"/>
</dbReference>
<evidence type="ECO:0000313" key="9">
    <source>
        <dbReference type="Proteomes" id="UP001050691"/>
    </source>
</evidence>
<evidence type="ECO:0000256" key="3">
    <source>
        <dbReference type="ARBA" id="ARBA00022692"/>
    </source>
</evidence>
<feature type="region of interest" description="Disordered" evidence="6">
    <location>
        <begin position="17"/>
        <end position="41"/>
    </location>
</feature>
<reference evidence="8" key="1">
    <citation type="submission" date="2021-10" db="EMBL/GenBank/DDBJ databases">
        <title>De novo Genome Assembly of Clathrus columnatus (Basidiomycota, Fungi) Using Illumina and Nanopore Sequence Data.</title>
        <authorList>
            <person name="Ogiso-Tanaka E."/>
            <person name="Itagaki H."/>
            <person name="Hosoya T."/>
            <person name="Hosaka K."/>
        </authorList>
    </citation>
    <scope>NUCLEOTIDE SEQUENCE</scope>
    <source>
        <strain evidence="8">MO-923</strain>
    </source>
</reference>
<dbReference type="GO" id="GO:0016020">
    <property type="term" value="C:membrane"/>
    <property type="evidence" value="ECO:0007669"/>
    <property type="project" value="UniProtKB-SubCell"/>
</dbReference>
<evidence type="ECO:0000256" key="1">
    <source>
        <dbReference type="ARBA" id="ARBA00004141"/>
    </source>
</evidence>
<dbReference type="PANTHER" id="PTHR23504:SF15">
    <property type="entry name" value="MAJOR FACILITATOR SUPERFAMILY (MFS) PROFILE DOMAIN-CONTAINING PROTEIN"/>
    <property type="match status" value="1"/>
</dbReference>
<comment type="caution">
    <text evidence="8">The sequence shown here is derived from an EMBL/GenBank/DDBJ whole genome shotgun (WGS) entry which is preliminary data.</text>
</comment>
<evidence type="ECO:0000313" key="8">
    <source>
        <dbReference type="EMBL" id="GJJ08977.1"/>
    </source>
</evidence>
<evidence type="ECO:0008006" key="10">
    <source>
        <dbReference type="Google" id="ProtNLM"/>
    </source>
</evidence>